<evidence type="ECO:0000313" key="1">
    <source>
        <dbReference type="EMBL" id="CAG8733158.1"/>
    </source>
</evidence>
<name>A0ACA9Q109_9GLOM</name>
<keyword evidence="2" id="KW-1185">Reference proteome</keyword>
<proteinExistence type="predicted"/>
<reference evidence="1" key="1">
    <citation type="submission" date="2021-06" db="EMBL/GenBank/DDBJ databases">
        <authorList>
            <person name="Kallberg Y."/>
            <person name="Tangrot J."/>
            <person name="Rosling A."/>
        </authorList>
    </citation>
    <scope>NUCLEOTIDE SEQUENCE</scope>
    <source>
        <strain evidence="1">MA461A</strain>
    </source>
</reference>
<organism evidence="1 2">
    <name type="scientific">Racocetra persica</name>
    <dbReference type="NCBI Taxonomy" id="160502"/>
    <lineage>
        <taxon>Eukaryota</taxon>
        <taxon>Fungi</taxon>
        <taxon>Fungi incertae sedis</taxon>
        <taxon>Mucoromycota</taxon>
        <taxon>Glomeromycotina</taxon>
        <taxon>Glomeromycetes</taxon>
        <taxon>Diversisporales</taxon>
        <taxon>Gigasporaceae</taxon>
        <taxon>Racocetra</taxon>
    </lineage>
</organism>
<gene>
    <name evidence="1" type="ORF">RPERSI_LOCUS12370</name>
</gene>
<comment type="caution">
    <text evidence="1">The sequence shown here is derived from an EMBL/GenBank/DDBJ whole genome shotgun (WGS) entry which is preliminary data.</text>
</comment>
<feature type="non-terminal residue" evidence="1">
    <location>
        <position position="787"/>
    </location>
</feature>
<accession>A0ACA9Q109</accession>
<feature type="non-terminal residue" evidence="1">
    <location>
        <position position="1"/>
    </location>
</feature>
<evidence type="ECO:0000313" key="2">
    <source>
        <dbReference type="Proteomes" id="UP000789920"/>
    </source>
</evidence>
<dbReference type="Proteomes" id="UP000789920">
    <property type="component" value="Unassembled WGS sequence"/>
</dbReference>
<protein>
    <submittedName>
        <fullName evidence="1">20730_t:CDS:1</fullName>
    </submittedName>
</protein>
<sequence length="787" mass="90991">RLLDTQFRLLREDMMCPMRLGIENFIKFISKSAKNNAKFQKLQEHGGKHKYDDKEGMDGGDLNVYANVHFSDINVNLRRGFSCRMGFTQPKMRRNLDSKQGRSQYWNKSSKLMNGSLVCLLWPSENSSPNDNIQFSLFFGTVLSRDEDLLSRNQHVALVDISFIDSLVYRIALEEIKKKNSGNPNEQTTRCFMVESIGAAYFHILKALQTTLPSNLPFEKYLAPQIIESSSFAAVDPPTYARAPGFVFDLSVLLENKNKRLLLNAADTSSHETVIQNLQELSRLDNTQAQSLVYSLCREVALIEGPPGTGKTFVGIEIMKALLANQKATKLGPILTICFTNHALDQFLENLLKVGIKKIVRIGSRSKSEIIENFSIDKLCPNRPTSRIQREILGQGYDELEKIQKDSKKILKNFSSRWLDWDNIASYLVSEYPDHWRMFQYPDIPSFLLETNDNETEWQLVNNKKQQVNNKRSIFCQWICGSDLDLAQKWTDNFQIQEIEHNITNNSNMFETLRYLDSEEGSSTENNTDIENDIENTENTENPNENIENTNENPENTNDYYISYIQDYLLSWEKPEGDRHLEYLKTDPNVWQMSMAERIKLHDFWKENIQLDCLDELSRIKEQHEKKKNEIDKVYNENRRRFLLNCDVIGMTTNGAAKFQTLISSIEAGEVLEAHILSALTSKTQHMILIGDHNQRLVNGDQAMRLEKSQLHTQRRMRGEISDLIRYTLYNDLVDEEKVVNYPNVRGAQKNVYFVDHRNSEDSGENEFAMNSHSNTYEAKMVVEMVK</sequence>
<dbReference type="EMBL" id="CAJVQC010026426">
    <property type="protein sequence ID" value="CAG8733158.1"/>
    <property type="molecule type" value="Genomic_DNA"/>
</dbReference>